<evidence type="ECO:0000256" key="1">
    <source>
        <dbReference type="ARBA" id="ARBA00023125"/>
    </source>
</evidence>
<reference evidence="3" key="1">
    <citation type="journal article" date="2021" name="PeerJ">
        <title>Extensive microbial diversity within the chicken gut microbiome revealed by metagenomics and culture.</title>
        <authorList>
            <person name="Gilroy R."/>
            <person name="Ravi A."/>
            <person name="Getino M."/>
            <person name="Pursley I."/>
            <person name="Horton D.L."/>
            <person name="Alikhan N.F."/>
            <person name="Baker D."/>
            <person name="Gharbi K."/>
            <person name="Hall N."/>
            <person name="Watson M."/>
            <person name="Adriaenssens E.M."/>
            <person name="Foster-Nyarko E."/>
            <person name="Jarju S."/>
            <person name="Secka A."/>
            <person name="Antonio M."/>
            <person name="Oren A."/>
            <person name="Chaudhuri R.R."/>
            <person name="La Ragione R."/>
            <person name="Hildebrand F."/>
            <person name="Pallen M.J."/>
        </authorList>
    </citation>
    <scope>NUCLEOTIDE SEQUENCE</scope>
    <source>
        <strain evidence="3">CHK187-11901</strain>
    </source>
</reference>
<dbReference type="Pfam" id="PF13411">
    <property type="entry name" value="MerR_1"/>
    <property type="match status" value="1"/>
</dbReference>
<dbReference type="EMBL" id="DWWM01000021">
    <property type="protein sequence ID" value="HJC36144.1"/>
    <property type="molecule type" value="Genomic_DNA"/>
</dbReference>
<dbReference type="PROSITE" id="PS50937">
    <property type="entry name" value="HTH_MERR_2"/>
    <property type="match status" value="1"/>
</dbReference>
<dbReference type="Gene3D" id="1.10.1660.10">
    <property type="match status" value="1"/>
</dbReference>
<dbReference type="CDD" id="cd01106">
    <property type="entry name" value="HTH_TipAL-Mta"/>
    <property type="match status" value="1"/>
</dbReference>
<sequence length="262" mass="30268">MEKEKEYMSVGQLAEKMHTTVRTLQYYDREGLLRPSAQSSGGRRLYTYRDMIRLHQIQSLKSLGFSLQDIRERLLALDTPQEVAAVLAQQAQAVKEQIASLDASLHAIMALREEVLQMQSVDFRKYADIIVNLRMNNEFYWLIKHFDNDTLDHIRAQFDQDSGLMFMKRFNAVGDEALALMQEHVSPDDDRAQAVAARFWELVMEFTGGDMTMLPKLMEIGNMQEEGNAWVQRQAQINAYLQPALELYFRAMGMDPFQEESA</sequence>
<gene>
    <name evidence="3" type="ORF">H9702_03320</name>
</gene>
<organism evidence="3 4">
    <name type="scientific">Candidatus Merdibacter merdavium</name>
    <dbReference type="NCBI Taxonomy" id="2838692"/>
    <lineage>
        <taxon>Bacteria</taxon>
        <taxon>Bacillati</taxon>
        <taxon>Bacillota</taxon>
        <taxon>Erysipelotrichia</taxon>
        <taxon>Erysipelotrichales</taxon>
        <taxon>Erysipelotrichaceae</taxon>
        <taxon>Merdibacter</taxon>
    </lineage>
</organism>
<keyword evidence="1" id="KW-0238">DNA-binding</keyword>
<dbReference type="AlphaFoldDB" id="A0A9D2NSD2"/>
<dbReference type="SMART" id="SM00422">
    <property type="entry name" value="HTH_MERR"/>
    <property type="match status" value="1"/>
</dbReference>
<feature type="domain" description="HTH merR-type" evidence="2">
    <location>
        <begin position="7"/>
        <end position="76"/>
    </location>
</feature>
<dbReference type="GO" id="GO:0003677">
    <property type="term" value="F:DNA binding"/>
    <property type="evidence" value="ECO:0007669"/>
    <property type="project" value="UniProtKB-KW"/>
</dbReference>
<dbReference type="GO" id="GO:0003700">
    <property type="term" value="F:DNA-binding transcription factor activity"/>
    <property type="evidence" value="ECO:0007669"/>
    <property type="project" value="InterPro"/>
</dbReference>
<dbReference type="InterPro" id="IPR047057">
    <property type="entry name" value="MerR_fam"/>
</dbReference>
<name>A0A9D2NSD2_9FIRM</name>
<dbReference type="InterPro" id="IPR000551">
    <property type="entry name" value="MerR-type_HTH_dom"/>
</dbReference>
<dbReference type="PRINTS" id="PR00040">
    <property type="entry name" value="HTHMERR"/>
</dbReference>
<dbReference type="SUPFAM" id="SSF46955">
    <property type="entry name" value="Putative DNA-binding domain"/>
    <property type="match status" value="1"/>
</dbReference>
<evidence type="ECO:0000259" key="2">
    <source>
        <dbReference type="PROSITE" id="PS50937"/>
    </source>
</evidence>
<evidence type="ECO:0000313" key="4">
    <source>
        <dbReference type="Proteomes" id="UP000823896"/>
    </source>
</evidence>
<dbReference type="Proteomes" id="UP000823896">
    <property type="component" value="Unassembled WGS sequence"/>
</dbReference>
<comment type="caution">
    <text evidence="3">The sequence shown here is derived from an EMBL/GenBank/DDBJ whole genome shotgun (WGS) entry which is preliminary data.</text>
</comment>
<dbReference type="InterPro" id="IPR009061">
    <property type="entry name" value="DNA-bd_dom_put_sf"/>
</dbReference>
<evidence type="ECO:0000313" key="3">
    <source>
        <dbReference type="EMBL" id="HJC36144.1"/>
    </source>
</evidence>
<dbReference type="PANTHER" id="PTHR30204">
    <property type="entry name" value="REDOX-CYCLING DRUG-SENSING TRANSCRIPTIONAL ACTIVATOR SOXR"/>
    <property type="match status" value="1"/>
</dbReference>
<reference evidence="3" key="2">
    <citation type="submission" date="2021-04" db="EMBL/GenBank/DDBJ databases">
        <authorList>
            <person name="Gilroy R."/>
        </authorList>
    </citation>
    <scope>NUCLEOTIDE SEQUENCE</scope>
    <source>
        <strain evidence="3">CHK187-11901</strain>
    </source>
</reference>
<proteinExistence type="predicted"/>
<accession>A0A9D2NSD2</accession>
<dbReference type="PANTHER" id="PTHR30204:SF96">
    <property type="entry name" value="CHROMOSOME-ANCHORING PROTEIN RACA"/>
    <property type="match status" value="1"/>
</dbReference>
<protein>
    <submittedName>
        <fullName evidence="3">MerR family transcriptional regulator</fullName>
    </submittedName>
</protein>